<keyword evidence="2" id="KW-1185">Reference proteome</keyword>
<dbReference type="AlphaFoldDB" id="A0AA89ALI1"/>
<dbReference type="Proteomes" id="UP001188597">
    <property type="component" value="Unassembled WGS sequence"/>
</dbReference>
<proteinExistence type="predicted"/>
<dbReference type="EMBL" id="JAVXUP010001930">
    <property type="protein sequence ID" value="KAK3006915.1"/>
    <property type="molecule type" value="Genomic_DNA"/>
</dbReference>
<gene>
    <name evidence="1" type="ORF">RJ639_016797</name>
</gene>
<comment type="caution">
    <text evidence="1">The sequence shown here is derived from an EMBL/GenBank/DDBJ whole genome shotgun (WGS) entry which is preliminary data.</text>
</comment>
<accession>A0AA89ALI1</accession>
<reference evidence="1" key="1">
    <citation type="submission" date="2022-12" db="EMBL/GenBank/DDBJ databases">
        <title>Draft genome assemblies for two species of Escallonia (Escalloniales).</title>
        <authorList>
            <person name="Chanderbali A."/>
            <person name="Dervinis C."/>
            <person name="Anghel I."/>
            <person name="Soltis D."/>
            <person name="Soltis P."/>
            <person name="Zapata F."/>
        </authorList>
    </citation>
    <scope>NUCLEOTIDE SEQUENCE</scope>
    <source>
        <strain evidence="1">UCBG64.0493</strain>
        <tissue evidence="1">Leaf</tissue>
    </source>
</reference>
<name>A0AA89ALI1_9ASTE</name>
<organism evidence="1 2">
    <name type="scientific">Escallonia herrerae</name>
    <dbReference type="NCBI Taxonomy" id="1293975"/>
    <lineage>
        <taxon>Eukaryota</taxon>
        <taxon>Viridiplantae</taxon>
        <taxon>Streptophyta</taxon>
        <taxon>Embryophyta</taxon>
        <taxon>Tracheophyta</taxon>
        <taxon>Spermatophyta</taxon>
        <taxon>Magnoliopsida</taxon>
        <taxon>eudicotyledons</taxon>
        <taxon>Gunneridae</taxon>
        <taxon>Pentapetalae</taxon>
        <taxon>asterids</taxon>
        <taxon>campanulids</taxon>
        <taxon>Escalloniales</taxon>
        <taxon>Escalloniaceae</taxon>
        <taxon>Escallonia</taxon>
    </lineage>
</organism>
<protein>
    <submittedName>
        <fullName evidence="1">Uncharacterized protein</fullName>
    </submittedName>
</protein>
<sequence length="100" mass="11511">MVDTKTDKDSVRSNFVYIVANFLEQEGVNLKDLDNFMSGVDIIGSNVNQALLSDGKKLVYWSSDMGLDLVQKRLKDLGDDDEHRKEQLGTELRRLYWLSR</sequence>
<evidence type="ECO:0000313" key="1">
    <source>
        <dbReference type="EMBL" id="KAK3006915.1"/>
    </source>
</evidence>
<evidence type="ECO:0000313" key="2">
    <source>
        <dbReference type="Proteomes" id="UP001188597"/>
    </source>
</evidence>